<dbReference type="Pfam" id="PF09011">
    <property type="entry name" value="HMG_box_2"/>
    <property type="match status" value="1"/>
</dbReference>
<evidence type="ECO:0000256" key="3">
    <source>
        <dbReference type="SAM" id="MobiDB-lite"/>
    </source>
</evidence>
<dbReference type="InterPro" id="IPR036910">
    <property type="entry name" value="HMG_box_dom_sf"/>
</dbReference>
<name>A0A4Q2DYQ5_9AGAR</name>
<feature type="region of interest" description="Disordered" evidence="3">
    <location>
        <begin position="200"/>
        <end position="312"/>
    </location>
</feature>
<gene>
    <name evidence="5" type="ORF">EST38_g1182</name>
</gene>
<feature type="DNA-binding region" description="HMG box" evidence="2">
    <location>
        <begin position="419"/>
        <end position="491"/>
    </location>
</feature>
<comment type="caution">
    <text evidence="5">The sequence shown here is derived from an EMBL/GenBank/DDBJ whole genome shotgun (WGS) entry which is preliminary data.</text>
</comment>
<feature type="domain" description="HMG box" evidence="4">
    <location>
        <begin position="419"/>
        <end position="491"/>
    </location>
</feature>
<dbReference type="AlphaFoldDB" id="A0A4Q2DYQ5"/>
<dbReference type="InterPro" id="IPR050342">
    <property type="entry name" value="HMGB"/>
</dbReference>
<feature type="DNA-binding region" description="HMG box" evidence="2">
    <location>
        <begin position="315"/>
        <end position="384"/>
    </location>
</feature>
<keyword evidence="6" id="KW-1185">Reference proteome</keyword>
<dbReference type="PANTHER" id="PTHR48112">
    <property type="entry name" value="HIGH MOBILITY GROUP PROTEIN DSP1"/>
    <property type="match status" value="1"/>
</dbReference>
<organism evidence="5 6">
    <name type="scientific">Candolleomyces aberdarensis</name>
    <dbReference type="NCBI Taxonomy" id="2316362"/>
    <lineage>
        <taxon>Eukaryota</taxon>
        <taxon>Fungi</taxon>
        <taxon>Dikarya</taxon>
        <taxon>Basidiomycota</taxon>
        <taxon>Agaricomycotina</taxon>
        <taxon>Agaricomycetes</taxon>
        <taxon>Agaricomycetidae</taxon>
        <taxon>Agaricales</taxon>
        <taxon>Agaricineae</taxon>
        <taxon>Psathyrellaceae</taxon>
        <taxon>Candolleomyces</taxon>
    </lineage>
</organism>
<feature type="compositionally biased region" description="Polar residues" evidence="3">
    <location>
        <begin position="240"/>
        <end position="254"/>
    </location>
</feature>
<dbReference type="SUPFAM" id="SSF47095">
    <property type="entry name" value="HMG-box"/>
    <property type="match status" value="2"/>
</dbReference>
<feature type="compositionally biased region" description="Basic and acidic residues" evidence="3">
    <location>
        <begin position="267"/>
        <end position="282"/>
    </location>
</feature>
<dbReference type="GO" id="GO:0005634">
    <property type="term" value="C:nucleus"/>
    <property type="evidence" value="ECO:0007669"/>
    <property type="project" value="UniProtKB-UniRule"/>
</dbReference>
<sequence length="536" mass="59079">MLDPAPAIAPADDHAHDADHMIFGPLDMEDNVHIHPASSIPLQWDPYAVHDLDSKAAFTFDTVAPMPGYEYGPPEVSPTGSYYDSAALYNPDVVKNSPSLDDNLYLASWINESELSGVTSPSSPISIPSPLEPQLSSASSFSAFSDQAAFPHDPVFSPSALAALHPLPASVSPSSSFEDSHPLRQRVNSITTTMSQPAWASQLWDPSPNSLRSPSLMRPSVRHSPLSDGTIRPRIPVRRGSQSSAQTFLSTSAPSIVEPRSPSMISRRSESVSMGDDRDATVRRKKRSPGAEDVVSTASMDRADDSPLKSVLKPPKLAPSAWQLYFTDWIQRQQRLGTRKLNVAQAAKEAGQEYASLSAAEKEPYKRRSQAAKEAREREHEAYMRSLTPEDIKRENVFRAAQRKAGKSRKGNIKDPNAPKKPLSAYFMFLQRIRADPKLVRDIFGDETETTKQSVLAAAKWRSMTDGERQPFLAQAEQEKMEYEAARRLYEEGTTGYGTNINFSILQGSPAFPTIKLESESESEGFITDEGFGHRS</sequence>
<dbReference type="Gene3D" id="1.10.30.10">
    <property type="entry name" value="High mobility group box domain"/>
    <property type="match status" value="2"/>
</dbReference>
<keyword evidence="2" id="KW-0539">Nucleus</keyword>
<dbReference type="Pfam" id="PF00505">
    <property type="entry name" value="HMG_box"/>
    <property type="match status" value="1"/>
</dbReference>
<proteinExistence type="predicted"/>
<dbReference type="STRING" id="2316362.A0A4Q2DYQ5"/>
<dbReference type="PROSITE" id="PS50118">
    <property type="entry name" value="HMG_BOX_2"/>
    <property type="match status" value="2"/>
</dbReference>
<evidence type="ECO:0000256" key="1">
    <source>
        <dbReference type="ARBA" id="ARBA00023125"/>
    </source>
</evidence>
<dbReference type="SMART" id="SM00398">
    <property type="entry name" value="HMG"/>
    <property type="match status" value="2"/>
</dbReference>
<dbReference type="PANTHER" id="PTHR48112:SF22">
    <property type="entry name" value="MITOCHONDRIAL TRANSCRIPTION FACTOR A, ISOFORM B"/>
    <property type="match status" value="1"/>
</dbReference>
<dbReference type="Proteomes" id="UP000290288">
    <property type="component" value="Unassembled WGS sequence"/>
</dbReference>
<evidence type="ECO:0000256" key="2">
    <source>
        <dbReference type="PROSITE-ProRule" id="PRU00267"/>
    </source>
</evidence>
<dbReference type="EMBL" id="SDEE01000015">
    <property type="protein sequence ID" value="RXW24672.1"/>
    <property type="molecule type" value="Genomic_DNA"/>
</dbReference>
<reference evidence="5 6" key="1">
    <citation type="submission" date="2019-01" db="EMBL/GenBank/DDBJ databases">
        <title>Draft genome sequence of Psathyrella aberdarensis IHI B618.</title>
        <authorList>
            <person name="Buettner E."/>
            <person name="Kellner H."/>
        </authorList>
    </citation>
    <scope>NUCLEOTIDE SEQUENCE [LARGE SCALE GENOMIC DNA]</scope>
    <source>
        <strain evidence="5 6">IHI B618</strain>
    </source>
</reference>
<accession>A0A4Q2DYQ5</accession>
<protein>
    <recommendedName>
        <fullName evidence="4">HMG box domain-containing protein</fullName>
    </recommendedName>
</protein>
<dbReference type="InterPro" id="IPR009071">
    <property type="entry name" value="HMG_box_dom"/>
</dbReference>
<feature type="domain" description="HMG box" evidence="4">
    <location>
        <begin position="315"/>
        <end position="384"/>
    </location>
</feature>
<evidence type="ECO:0000313" key="6">
    <source>
        <dbReference type="Proteomes" id="UP000290288"/>
    </source>
</evidence>
<dbReference type="OrthoDB" id="5550281at2759"/>
<keyword evidence="1 2" id="KW-0238">DNA-binding</keyword>
<dbReference type="GO" id="GO:0003677">
    <property type="term" value="F:DNA binding"/>
    <property type="evidence" value="ECO:0007669"/>
    <property type="project" value="UniProtKB-UniRule"/>
</dbReference>
<evidence type="ECO:0000313" key="5">
    <source>
        <dbReference type="EMBL" id="RXW24672.1"/>
    </source>
</evidence>
<evidence type="ECO:0000259" key="4">
    <source>
        <dbReference type="PROSITE" id="PS50118"/>
    </source>
</evidence>
<feature type="region of interest" description="Disordered" evidence="3">
    <location>
        <begin position="361"/>
        <end position="382"/>
    </location>
</feature>